<dbReference type="InterPro" id="IPR041335">
    <property type="entry name" value="HSM3_N"/>
</dbReference>
<proteinExistence type="inferred from homology"/>
<evidence type="ECO:0000313" key="12">
    <source>
        <dbReference type="Proteomes" id="UP000262825"/>
    </source>
</evidence>
<sequence length="464" mass="52826">MSLVNQLITELVDSITNLDSNDELQINTVNTLMRKLNVNITSLTSLDESNNNIHLLLLQIKDLLTSDYDLNYEILFELLSNMVLICSDKLVAETYSEKDIQAAFDSKITQLVKISCKVLMKLKGKYLNESIIDSMVARFFDNDTDIAIISELENTFESLSNNLYTPMVDTILPNLKSQILSGNVDSILLARLLDILGIFVSASKDLKKGGRIHLFLEFDVLKLAKEDVLNLINLIKYTIKVIDLIKNSSPGREIPLPKVTPSLFAFASIYANIDDYNDAKYFAKSYLFQLFHKVSQLQGTEELYRDLDLKYLHINEANKDIVDFLSFTNPIYLLKYHKMVLDSIVELNMRCFCIIKNLSSSSVSFTYLKKFLSGKKILQMSYLEQILLIQILVKYDYSADYLLFSLPEVVSDSIISKNTVLRDPEILALKEQVLITLLGHSDTTLKMWKGPLEKELEVVKRGGS</sequence>
<dbReference type="InterPro" id="IPR040752">
    <property type="entry name" value="HSM3_C"/>
</dbReference>
<evidence type="ECO:0000256" key="1">
    <source>
        <dbReference type="ARBA" id="ARBA00004496"/>
    </source>
</evidence>
<keyword evidence="7" id="KW-0234">DNA repair</keyword>
<dbReference type="Pfam" id="PF18795">
    <property type="entry name" value="HSM3_N"/>
    <property type="match status" value="1"/>
</dbReference>
<gene>
    <name evidence="11" type="ORF">SCODWIG_00200</name>
</gene>
<dbReference type="Gene3D" id="1.25.40.580">
    <property type="match status" value="1"/>
</dbReference>
<comment type="similarity">
    <text evidence="2">Belongs to the proteasome subunit S5B/HSM3 family.</text>
</comment>
<dbReference type="GO" id="GO:0005737">
    <property type="term" value="C:cytoplasm"/>
    <property type="evidence" value="ECO:0007669"/>
    <property type="project" value="UniProtKB-SubCell"/>
</dbReference>
<name>A0A376B1E4_9ASCO</name>
<dbReference type="Gene3D" id="1.25.10.50">
    <property type="match status" value="1"/>
</dbReference>
<accession>A0A376B1E4</accession>
<keyword evidence="6" id="KW-0143">Chaperone</keyword>
<evidence type="ECO:0000256" key="6">
    <source>
        <dbReference type="ARBA" id="ARBA00023186"/>
    </source>
</evidence>
<evidence type="ECO:0000313" key="11">
    <source>
        <dbReference type="EMBL" id="SSD58439.1"/>
    </source>
</evidence>
<keyword evidence="12" id="KW-1185">Reference proteome</keyword>
<evidence type="ECO:0000256" key="3">
    <source>
        <dbReference type="ARBA" id="ARBA00019167"/>
    </source>
</evidence>
<evidence type="ECO:0000256" key="4">
    <source>
        <dbReference type="ARBA" id="ARBA00022490"/>
    </source>
</evidence>
<comment type="subcellular location">
    <subcellularLocation>
        <location evidence="1">Cytoplasm</location>
    </subcellularLocation>
</comment>
<keyword evidence="4" id="KW-0963">Cytoplasm</keyword>
<feature type="domain" description="DNA mismatch repair protein HSM3 C-terminal" evidence="9">
    <location>
        <begin position="302"/>
        <end position="462"/>
    </location>
</feature>
<organism evidence="11 12">
    <name type="scientific">Saccharomycodes ludwigii</name>
    <dbReference type="NCBI Taxonomy" id="36035"/>
    <lineage>
        <taxon>Eukaryota</taxon>
        <taxon>Fungi</taxon>
        <taxon>Dikarya</taxon>
        <taxon>Ascomycota</taxon>
        <taxon>Saccharomycotina</taxon>
        <taxon>Saccharomycetes</taxon>
        <taxon>Saccharomycodales</taxon>
        <taxon>Saccharomycodaceae</taxon>
        <taxon>Saccharomycodes</taxon>
    </lineage>
</organism>
<evidence type="ECO:0000259" key="9">
    <source>
        <dbReference type="Pfam" id="PF18794"/>
    </source>
</evidence>
<dbReference type="Pfam" id="PF18794">
    <property type="entry name" value="HSM3_C"/>
    <property type="match status" value="1"/>
</dbReference>
<dbReference type="Proteomes" id="UP000262825">
    <property type="component" value="Unassembled WGS sequence"/>
</dbReference>
<dbReference type="GO" id="GO:0006281">
    <property type="term" value="P:DNA repair"/>
    <property type="evidence" value="ECO:0007669"/>
    <property type="project" value="UniProtKB-KW"/>
</dbReference>
<reference evidence="12" key="1">
    <citation type="submission" date="2018-06" db="EMBL/GenBank/DDBJ databases">
        <authorList>
            <person name="Guldener U."/>
        </authorList>
    </citation>
    <scope>NUCLEOTIDE SEQUENCE [LARGE SCALE GENOMIC DNA]</scope>
    <source>
        <strain evidence="12">UTAD17</strain>
    </source>
</reference>
<dbReference type="EMBL" id="UFAJ01000013">
    <property type="protein sequence ID" value="SSD58439.1"/>
    <property type="molecule type" value="Genomic_DNA"/>
</dbReference>
<evidence type="ECO:0000256" key="8">
    <source>
        <dbReference type="ARBA" id="ARBA00024671"/>
    </source>
</evidence>
<dbReference type="VEuPathDB" id="FungiDB:SCODWIG_00200"/>
<evidence type="ECO:0000256" key="2">
    <source>
        <dbReference type="ARBA" id="ARBA00006823"/>
    </source>
</evidence>
<dbReference type="AlphaFoldDB" id="A0A376B1E4"/>
<keyword evidence="5" id="KW-0227">DNA damage</keyword>
<feature type="domain" description="DNA mismatch repair protein HSM3 N-terminal" evidence="10">
    <location>
        <begin position="11"/>
        <end position="242"/>
    </location>
</feature>
<protein>
    <recommendedName>
        <fullName evidence="3">DNA mismatch repair protein HSM3</fullName>
    </recommendedName>
</protein>
<comment type="function">
    <text evidence="8">Involved in DNA mismatch repair in slow-growing cells. Acts as a chaperone during the assembly of the 26S proteasome, specifically of the base subcomplex of the 19S regulatory complex (RC).</text>
</comment>
<evidence type="ECO:0000256" key="7">
    <source>
        <dbReference type="ARBA" id="ARBA00023204"/>
    </source>
</evidence>
<dbReference type="OrthoDB" id="4074002at2759"/>
<evidence type="ECO:0000256" key="5">
    <source>
        <dbReference type="ARBA" id="ARBA00022763"/>
    </source>
</evidence>
<evidence type="ECO:0000259" key="10">
    <source>
        <dbReference type="Pfam" id="PF18795"/>
    </source>
</evidence>